<sequence>MTKVSFETSSDNAESIELSLPTGTNPVDLVAELARVLPERDGEDYVVYERDGEWTLALGVRAVVELDSDELRVIQDGVVQRQAWSGRPGAALGEAVDRLLLETDRLFGWVAFEFGTYRFGLQARLHPGTPLARILWPRTQFVVSDGRITLIGADDRQTEALRAVLADGVSAVPAATAVDVRADSSNYRDRVATAIDEITSGQYQKVILSRRFDVPFAVDFPATYRVGRHNNTPARSFLLHLSGIRALGYSPELVAAVRADGTVLTEPLAGTRALGRGADNDRAARDDLESNPKEIVEHAISVRTSVSEIAEVAEPGTAVVLDFMTVRERGSVQHLGSTVGGRLQRSMDRMDALETLFPAVTASGIPKAESVDAILRLDEAPRGLYSGAVVTFSADGGMDAALTLRACYEAEGKTWLRAGAGIIGDSTPDREFEETCEKLTTLAPHLVPRA</sequence>
<keyword evidence="4" id="KW-0456">Lyase</keyword>
<accession>A0A132PJ03</accession>
<dbReference type="GO" id="GO:0000162">
    <property type="term" value="P:L-tryptophan biosynthetic process"/>
    <property type="evidence" value="ECO:0007669"/>
    <property type="project" value="TreeGrafter"/>
</dbReference>
<dbReference type="PATRIC" id="fig|59750.3.peg.1459"/>
<dbReference type="STRING" id="59750.AWC31_06025"/>
<dbReference type="GO" id="GO:0008909">
    <property type="term" value="F:isochorismate synthase activity"/>
    <property type="evidence" value="ECO:0007669"/>
    <property type="project" value="InterPro"/>
</dbReference>
<comment type="caution">
    <text evidence="6">The sequence shown here is derived from an EMBL/GenBank/DDBJ whole genome shotgun (WGS) entry which is preliminary data.</text>
</comment>
<dbReference type="RefSeq" id="WP_067852014.1">
    <property type="nucleotide sequence ID" value="NZ_LGTW01000014.1"/>
</dbReference>
<dbReference type="InterPro" id="IPR015890">
    <property type="entry name" value="Chorismate_C"/>
</dbReference>
<evidence type="ECO:0000256" key="2">
    <source>
        <dbReference type="ARBA" id="ARBA00022723"/>
    </source>
</evidence>
<protein>
    <submittedName>
        <fullName evidence="6">Salicylate synthase MbtI</fullName>
    </submittedName>
</protein>
<evidence type="ECO:0000313" key="7">
    <source>
        <dbReference type="Proteomes" id="UP000070612"/>
    </source>
</evidence>
<reference evidence="6 7" key="1">
    <citation type="submission" date="2015-07" db="EMBL/GenBank/DDBJ databases">
        <title>A draft genome sequence of Mycobacterium wolinskyi.</title>
        <authorList>
            <person name="de Man T.J."/>
            <person name="Perry K.A."/>
            <person name="Coulliette A.D."/>
            <person name="Jensen B."/>
            <person name="Toney N.C."/>
            <person name="Limbago B.M."/>
            <person name="Noble-Wang J."/>
        </authorList>
    </citation>
    <scope>NUCLEOTIDE SEQUENCE [LARGE SCALE GENOMIC DNA]</scope>
    <source>
        <strain evidence="6 7">CDC_01</strain>
    </source>
</reference>
<gene>
    <name evidence="6" type="ORF">AFM11_20610</name>
</gene>
<keyword evidence="7" id="KW-1185">Reference proteome</keyword>
<dbReference type="GO" id="GO:0046872">
    <property type="term" value="F:metal ion binding"/>
    <property type="evidence" value="ECO:0007669"/>
    <property type="project" value="UniProtKB-KW"/>
</dbReference>
<comment type="cofactor">
    <cofactor evidence="1">
        <name>Mg(2+)</name>
        <dbReference type="ChEBI" id="CHEBI:18420"/>
    </cofactor>
</comment>
<evidence type="ECO:0000259" key="5">
    <source>
        <dbReference type="Pfam" id="PF00425"/>
    </source>
</evidence>
<dbReference type="PRINTS" id="PR00095">
    <property type="entry name" value="ANTSNTHASEI"/>
</dbReference>
<name>A0A132PJ03_9MYCO</name>
<dbReference type="GO" id="GO:0016833">
    <property type="term" value="F:oxo-acid-lyase activity"/>
    <property type="evidence" value="ECO:0007669"/>
    <property type="project" value="InterPro"/>
</dbReference>
<dbReference type="Pfam" id="PF00425">
    <property type="entry name" value="Chorismate_bind"/>
    <property type="match status" value="1"/>
</dbReference>
<evidence type="ECO:0000256" key="1">
    <source>
        <dbReference type="ARBA" id="ARBA00001946"/>
    </source>
</evidence>
<dbReference type="InterPro" id="IPR019999">
    <property type="entry name" value="Anth_synth_I-like"/>
</dbReference>
<dbReference type="AlphaFoldDB" id="A0A132PJ03"/>
<dbReference type="PANTHER" id="PTHR11236">
    <property type="entry name" value="AMINOBENZOATE/ANTHRANILATE SYNTHASE"/>
    <property type="match status" value="1"/>
</dbReference>
<feature type="domain" description="Chorismate-utilising enzyme C-terminal" evidence="5">
    <location>
        <begin position="185"/>
        <end position="438"/>
    </location>
</feature>
<dbReference type="InterPro" id="IPR005801">
    <property type="entry name" value="ADC_synthase"/>
</dbReference>
<dbReference type="PANTHER" id="PTHR11236:SF48">
    <property type="entry name" value="ISOCHORISMATE SYNTHASE MENF"/>
    <property type="match status" value="1"/>
</dbReference>
<organism evidence="6 7">
    <name type="scientific">Mycolicibacterium wolinskyi</name>
    <dbReference type="NCBI Taxonomy" id="59750"/>
    <lineage>
        <taxon>Bacteria</taxon>
        <taxon>Bacillati</taxon>
        <taxon>Actinomycetota</taxon>
        <taxon>Actinomycetes</taxon>
        <taxon>Mycobacteriales</taxon>
        <taxon>Mycobacteriaceae</taxon>
        <taxon>Mycolicibacterium</taxon>
    </lineage>
</organism>
<keyword evidence="2" id="KW-0479">Metal-binding</keyword>
<dbReference type="SUPFAM" id="SSF56322">
    <property type="entry name" value="ADC synthase"/>
    <property type="match status" value="1"/>
</dbReference>
<keyword evidence="3" id="KW-0460">Magnesium</keyword>
<dbReference type="Proteomes" id="UP000070612">
    <property type="component" value="Unassembled WGS sequence"/>
</dbReference>
<dbReference type="NCBIfam" id="TIGR03494">
    <property type="entry name" value="salicyl_syn"/>
    <property type="match status" value="1"/>
</dbReference>
<dbReference type="EMBL" id="LGTW01000014">
    <property type="protein sequence ID" value="KWX22244.1"/>
    <property type="molecule type" value="Genomic_DNA"/>
</dbReference>
<evidence type="ECO:0000256" key="3">
    <source>
        <dbReference type="ARBA" id="ARBA00022842"/>
    </source>
</evidence>
<evidence type="ECO:0000313" key="6">
    <source>
        <dbReference type="EMBL" id="KWX22244.1"/>
    </source>
</evidence>
<proteinExistence type="predicted"/>
<evidence type="ECO:0000256" key="4">
    <source>
        <dbReference type="ARBA" id="ARBA00023239"/>
    </source>
</evidence>
<dbReference type="Gene3D" id="3.60.120.10">
    <property type="entry name" value="Anthranilate synthase"/>
    <property type="match status" value="1"/>
</dbReference>
<dbReference type="InterPro" id="IPR019996">
    <property type="entry name" value="Salicylate_synthase"/>
</dbReference>